<dbReference type="GO" id="GO:0016787">
    <property type="term" value="F:hydrolase activity"/>
    <property type="evidence" value="ECO:0007669"/>
    <property type="project" value="UniProtKB-KW"/>
</dbReference>
<dbReference type="Gene3D" id="3.90.79.10">
    <property type="entry name" value="Nucleoside Triphosphate Pyrophosphohydrolase"/>
    <property type="match status" value="1"/>
</dbReference>
<dbReference type="Pfam" id="PF00293">
    <property type="entry name" value="NUDIX"/>
    <property type="match status" value="1"/>
</dbReference>
<name>A0A1F6M807_9BACT</name>
<dbReference type="AlphaFoldDB" id="A0A1F6M807"/>
<organism evidence="4 5">
    <name type="scientific">Candidatus Magasanikbacteria bacterium RIFCSPHIGHO2_02_FULL_50_9b</name>
    <dbReference type="NCBI Taxonomy" id="1798682"/>
    <lineage>
        <taxon>Bacteria</taxon>
        <taxon>Candidatus Magasanikiibacteriota</taxon>
    </lineage>
</organism>
<dbReference type="STRING" id="1798682.A3C15_02810"/>
<dbReference type="InterPro" id="IPR020084">
    <property type="entry name" value="NUDIX_hydrolase_CS"/>
</dbReference>
<protein>
    <recommendedName>
        <fullName evidence="3">Nudix hydrolase domain-containing protein</fullName>
    </recommendedName>
</protein>
<keyword evidence="2" id="KW-0378">Hydrolase</keyword>
<evidence type="ECO:0000259" key="3">
    <source>
        <dbReference type="PROSITE" id="PS51462"/>
    </source>
</evidence>
<evidence type="ECO:0000313" key="5">
    <source>
        <dbReference type="Proteomes" id="UP000176532"/>
    </source>
</evidence>
<feature type="domain" description="Nudix hydrolase" evidence="3">
    <location>
        <begin position="7"/>
        <end position="149"/>
    </location>
</feature>
<gene>
    <name evidence="4" type="ORF">A3C15_02810</name>
</gene>
<comment type="cofactor">
    <cofactor evidence="1">
        <name>Mg(2+)</name>
        <dbReference type="ChEBI" id="CHEBI:18420"/>
    </cofactor>
</comment>
<dbReference type="InterPro" id="IPR015797">
    <property type="entry name" value="NUDIX_hydrolase-like_dom_sf"/>
</dbReference>
<evidence type="ECO:0000256" key="1">
    <source>
        <dbReference type="ARBA" id="ARBA00001946"/>
    </source>
</evidence>
<dbReference type="EMBL" id="MFQD01000034">
    <property type="protein sequence ID" value="OGH67769.1"/>
    <property type="molecule type" value="Genomic_DNA"/>
</dbReference>
<dbReference type="CDD" id="cd03674">
    <property type="entry name" value="NUDIX_Hydrolase"/>
    <property type="match status" value="1"/>
</dbReference>
<dbReference type="PROSITE" id="PS51462">
    <property type="entry name" value="NUDIX"/>
    <property type="match status" value="1"/>
</dbReference>
<dbReference type="PANTHER" id="PTHR43046:SF14">
    <property type="entry name" value="MUTT_NUDIX FAMILY PROTEIN"/>
    <property type="match status" value="1"/>
</dbReference>
<accession>A0A1F6M807</accession>
<reference evidence="4 5" key="1">
    <citation type="journal article" date="2016" name="Nat. Commun.">
        <title>Thousands of microbial genomes shed light on interconnected biogeochemical processes in an aquifer system.</title>
        <authorList>
            <person name="Anantharaman K."/>
            <person name="Brown C.T."/>
            <person name="Hug L.A."/>
            <person name="Sharon I."/>
            <person name="Castelle C.J."/>
            <person name="Probst A.J."/>
            <person name="Thomas B.C."/>
            <person name="Singh A."/>
            <person name="Wilkins M.J."/>
            <person name="Karaoz U."/>
            <person name="Brodie E.L."/>
            <person name="Williams K.H."/>
            <person name="Hubbard S.S."/>
            <person name="Banfield J.F."/>
        </authorList>
    </citation>
    <scope>NUCLEOTIDE SEQUENCE [LARGE SCALE GENOMIC DNA]</scope>
</reference>
<dbReference type="Proteomes" id="UP000176532">
    <property type="component" value="Unassembled WGS sequence"/>
</dbReference>
<dbReference type="SUPFAM" id="SSF55811">
    <property type="entry name" value="Nudix"/>
    <property type="match status" value="1"/>
</dbReference>
<evidence type="ECO:0000313" key="4">
    <source>
        <dbReference type="EMBL" id="OGH67769.1"/>
    </source>
</evidence>
<evidence type="ECO:0000256" key="2">
    <source>
        <dbReference type="ARBA" id="ARBA00022801"/>
    </source>
</evidence>
<dbReference type="PANTHER" id="PTHR43046">
    <property type="entry name" value="GDP-MANNOSE MANNOSYL HYDROLASE"/>
    <property type="match status" value="1"/>
</dbReference>
<comment type="caution">
    <text evidence="4">The sequence shown here is derived from an EMBL/GenBank/DDBJ whole genome shotgun (WGS) entry which is preliminary data.</text>
</comment>
<proteinExistence type="predicted"/>
<sequence length="156" mass="18152">MPHIHELIDFTNTCMILHPTEPKVLLVNHKLLNTWLPVGGHIELNEDPDQALLREIQEECGLDVEILSCRHAGEYEDTKMLLLPETLDIHRFSETHRHINFGYHARARSAEPQLAPTEHHEIKWFSREELQDSQLNIKPAVRMYALEFLGKYVTVS</sequence>
<dbReference type="InterPro" id="IPR000086">
    <property type="entry name" value="NUDIX_hydrolase_dom"/>
</dbReference>
<dbReference type="PROSITE" id="PS00893">
    <property type="entry name" value="NUDIX_BOX"/>
    <property type="match status" value="1"/>
</dbReference>